<dbReference type="InterPro" id="IPR020556">
    <property type="entry name" value="Amidase_CS"/>
</dbReference>
<dbReference type="InterPro" id="IPR023631">
    <property type="entry name" value="Amidase_dom"/>
</dbReference>
<dbReference type="SUPFAM" id="SSF75304">
    <property type="entry name" value="Amidase signature (AS) enzymes"/>
    <property type="match status" value="1"/>
</dbReference>
<dbReference type="Pfam" id="PF01425">
    <property type="entry name" value="Amidase"/>
    <property type="match status" value="2"/>
</dbReference>
<evidence type="ECO:0000259" key="2">
    <source>
        <dbReference type="Pfam" id="PF01425"/>
    </source>
</evidence>
<dbReference type="PANTHER" id="PTHR46310:SF7">
    <property type="entry name" value="AMIDASE 1"/>
    <property type="match status" value="1"/>
</dbReference>
<protein>
    <submittedName>
        <fullName evidence="3">Amidase</fullName>
    </submittedName>
</protein>
<evidence type="ECO:0000313" key="3">
    <source>
        <dbReference type="EMBL" id="SNB75413.1"/>
    </source>
</evidence>
<feature type="domain" description="Amidase" evidence="2">
    <location>
        <begin position="280"/>
        <end position="382"/>
    </location>
</feature>
<dbReference type="RefSeq" id="WP_088562467.1">
    <property type="nucleotide sequence ID" value="NZ_FYEH01000013.1"/>
</dbReference>
<dbReference type="Gene3D" id="3.90.1300.10">
    <property type="entry name" value="Amidase signature (AS) domain"/>
    <property type="match status" value="1"/>
</dbReference>
<evidence type="ECO:0000256" key="1">
    <source>
        <dbReference type="SAM" id="MobiDB-lite"/>
    </source>
</evidence>
<sequence>MSNYEGAFVPGSDIVIAGAAEGPLKGLTLAVKDLFDLAGHVTGCGNPDWARSHTPALRHARAVQLLLDAGAEVVGKTITDEISLGLLGRNQFEGTPLNPKAPDRVPGGSSSGSASAVASGKADIALGTDSGGSVRTPASFTGIYGLRPTLGRIPIEGMMVQSPSFDTVGFFCRHADLLPLLGDLLLDVATRVEGKVESVLVATDAFALGEGPIAASAPLLTTRLDRLGLPWREISLAEGRLATWVESQRLLQMAEFGATFAPWVDRCVPRFSIEVGRSLTMASLLDQNRLPAARAVRAEVKARLDTLLEGRHLICIPTTPILPPPRDDGLADMRRAVDRITEMTSIAGLTGLPQINLPLGEAGGIPFGLSLIGWRGGDEVLLDMARRLEAAA</sequence>
<organism evidence="3 4">
    <name type="scientific">Arboricoccus pini</name>
    <dbReference type="NCBI Taxonomy" id="1963835"/>
    <lineage>
        <taxon>Bacteria</taxon>
        <taxon>Pseudomonadati</taxon>
        <taxon>Pseudomonadota</taxon>
        <taxon>Alphaproteobacteria</taxon>
        <taxon>Geminicoccales</taxon>
        <taxon>Geminicoccaceae</taxon>
        <taxon>Arboricoccus</taxon>
    </lineage>
</organism>
<name>A0A212RSD0_9PROT</name>
<dbReference type="PANTHER" id="PTHR46310">
    <property type="entry name" value="AMIDASE 1"/>
    <property type="match status" value="1"/>
</dbReference>
<evidence type="ECO:0000313" key="4">
    <source>
        <dbReference type="Proteomes" id="UP000197065"/>
    </source>
</evidence>
<dbReference type="NCBIfam" id="NF006169">
    <property type="entry name" value="PRK08310.1"/>
    <property type="match status" value="1"/>
</dbReference>
<dbReference type="Proteomes" id="UP000197065">
    <property type="component" value="Unassembled WGS sequence"/>
</dbReference>
<dbReference type="InterPro" id="IPR036928">
    <property type="entry name" value="AS_sf"/>
</dbReference>
<reference evidence="3 4" key="1">
    <citation type="submission" date="2017-06" db="EMBL/GenBank/DDBJ databases">
        <authorList>
            <person name="Kim H.J."/>
            <person name="Triplett B.A."/>
        </authorList>
    </citation>
    <scope>NUCLEOTIDE SEQUENCE [LARGE SCALE GENOMIC DNA]</scope>
    <source>
        <strain evidence="3 4">B29T1</strain>
    </source>
</reference>
<dbReference type="EMBL" id="FYEH01000013">
    <property type="protein sequence ID" value="SNB75413.1"/>
    <property type="molecule type" value="Genomic_DNA"/>
</dbReference>
<dbReference type="OrthoDB" id="9777859at2"/>
<gene>
    <name evidence="3" type="ORF">SAMN07250955_11338</name>
</gene>
<dbReference type="AlphaFoldDB" id="A0A212RSD0"/>
<dbReference type="PROSITE" id="PS00571">
    <property type="entry name" value="AMIDASES"/>
    <property type="match status" value="1"/>
</dbReference>
<feature type="region of interest" description="Disordered" evidence="1">
    <location>
        <begin position="95"/>
        <end position="114"/>
    </location>
</feature>
<accession>A0A212RSD0</accession>
<keyword evidence="4" id="KW-1185">Reference proteome</keyword>
<proteinExistence type="predicted"/>
<feature type="domain" description="Amidase" evidence="2">
    <location>
        <begin position="18"/>
        <end position="176"/>
    </location>
</feature>